<dbReference type="InterPro" id="IPR036058">
    <property type="entry name" value="Kazal_dom_sf"/>
</dbReference>
<dbReference type="Pfam" id="PF00050">
    <property type="entry name" value="Kazal_1"/>
    <property type="match status" value="1"/>
</dbReference>
<keyword evidence="11" id="KW-1185">Reference proteome</keyword>
<evidence type="ECO:0000313" key="11">
    <source>
        <dbReference type="Proteomes" id="UP000694551"/>
    </source>
</evidence>
<reference evidence="10" key="1">
    <citation type="submission" date="2025-08" db="UniProtKB">
        <authorList>
            <consortium name="Ensembl"/>
        </authorList>
    </citation>
    <scope>IDENTIFICATION</scope>
</reference>
<dbReference type="GO" id="GO:0005576">
    <property type="term" value="C:extracellular region"/>
    <property type="evidence" value="ECO:0007669"/>
    <property type="project" value="UniProtKB-SubCell"/>
</dbReference>
<keyword evidence="8" id="KW-0325">Glycoprotein</keyword>
<proteinExistence type="predicted"/>
<dbReference type="Proteomes" id="UP000694551">
    <property type="component" value="Unplaced"/>
</dbReference>
<evidence type="ECO:0000256" key="5">
    <source>
        <dbReference type="ARBA" id="ARBA00022737"/>
    </source>
</evidence>
<keyword evidence="3" id="KW-0964">Secreted</keyword>
<dbReference type="SMART" id="SM00280">
    <property type="entry name" value="KAZAL"/>
    <property type="match status" value="1"/>
</dbReference>
<sequence length="75" mass="8410">MPSAHFRLLQESTFSTLEFEIDCSEYKGNNLICTAEYDPLCGSDGRTYGNKCQFCNAVSNQAAIKYCHFPNFGVL</sequence>
<dbReference type="AlphaFoldDB" id="A0A8D0FXR1"/>
<reference evidence="10" key="2">
    <citation type="submission" date="2025-09" db="UniProtKB">
        <authorList>
            <consortium name="Ensembl"/>
        </authorList>
    </citation>
    <scope>IDENTIFICATION</scope>
</reference>
<accession>A0A8D0FXR1</accession>
<dbReference type="CDD" id="cd00104">
    <property type="entry name" value="KAZAL_FS"/>
    <property type="match status" value="1"/>
</dbReference>
<dbReference type="InterPro" id="IPR002350">
    <property type="entry name" value="Kazal_dom"/>
</dbReference>
<dbReference type="PANTHER" id="PTHR47499">
    <property type="entry name" value="SERINE PROTEASE INHIBITOR KAZAL-TYPE 7 SPINK7"/>
    <property type="match status" value="1"/>
</dbReference>
<dbReference type="SUPFAM" id="SSF100895">
    <property type="entry name" value="Kazal-type serine protease inhibitors"/>
    <property type="match status" value="1"/>
</dbReference>
<dbReference type="PANTHER" id="PTHR47499:SF1">
    <property type="entry name" value="SERINE PROTEASE INHIBITOR KAZAL-TYPE 7"/>
    <property type="match status" value="1"/>
</dbReference>
<keyword evidence="4" id="KW-0646">Protease inhibitor</keyword>
<evidence type="ECO:0000256" key="6">
    <source>
        <dbReference type="ARBA" id="ARBA00022900"/>
    </source>
</evidence>
<evidence type="ECO:0000313" key="10">
    <source>
        <dbReference type="Ensembl" id="ENSSOCP00000023265.1"/>
    </source>
</evidence>
<evidence type="ECO:0000256" key="8">
    <source>
        <dbReference type="ARBA" id="ARBA00023180"/>
    </source>
</evidence>
<dbReference type="InterPro" id="IPR050159">
    <property type="entry name" value="Kazal-type_SerProtInhib"/>
</dbReference>
<keyword evidence="7" id="KW-1015">Disulfide bond</keyword>
<dbReference type="Ensembl" id="ENSSOCT00000023845.1">
    <property type="protein sequence ID" value="ENSSOCP00000023265.1"/>
    <property type="gene ID" value="ENSSOCG00000017186.1"/>
</dbReference>
<evidence type="ECO:0000256" key="3">
    <source>
        <dbReference type="ARBA" id="ARBA00022525"/>
    </source>
</evidence>
<evidence type="ECO:0000256" key="2">
    <source>
        <dbReference type="ARBA" id="ARBA00019248"/>
    </source>
</evidence>
<dbReference type="Gene3D" id="3.30.60.30">
    <property type="match status" value="1"/>
</dbReference>
<dbReference type="PRINTS" id="PR00290">
    <property type="entry name" value="KAZALINHBTR"/>
</dbReference>
<dbReference type="InterPro" id="IPR001239">
    <property type="entry name" value="Prot_inh_Kazal-m"/>
</dbReference>
<organism evidence="10 11">
    <name type="scientific">Strix occidentalis caurina</name>
    <name type="common">northern spotted owl</name>
    <dbReference type="NCBI Taxonomy" id="311401"/>
    <lineage>
        <taxon>Eukaryota</taxon>
        <taxon>Metazoa</taxon>
        <taxon>Chordata</taxon>
        <taxon>Craniata</taxon>
        <taxon>Vertebrata</taxon>
        <taxon>Euteleostomi</taxon>
        <taxon>Archelosauria</taxon>
        <taxon>Archosauria</taxon>
        <taxon>Dinosauria</taxon>
        <taxon>Saurischia</taxon>
        <taxon>Theropoda</taxon>
        <taxon>Coelurosauria</taxon>
        <taxon>Aves</taxon>
        <taxon>Neognathae</taxon>
        <taxon>Neoaves</taxon>
        <taxon>Telluraves</taxon>
        <taxon>Strigiformes</taxon>
        <taxon>Strigidae</taxon>
        <taxon>Strix</taxon>
    </lineage>
</organism>
<evidence type="ECO:0000256" key="1">
    <source>
        <dbReference type="ARBA" id="ARBA00004613"/>
    </source>
</evidence>
<dbReference type="GO" id="GO:0004867">
    <property type="term" value="F:serine-type endopeptidase inhibitor activity"/>
    <property type="evidence" value="ECO:0007669"/>
    <property type="project" value="UniProtKB-KW"/>
</dbReference>
<feature type="domain" description="Kazal-like" evidence="9">
    <location>
        <begin position="17"/>
        <end position="69"/>
    </location>
</feature>
<name>A0A8D0FXR1_STROC</name>
<evidence type="ECO:0000256" key="4">
    <source>
        <dbReference type="ARBA" id="ARBA00022690"/>
    </source>
</evidence>
<protein>
    <recommendedName>
        <fullName evidence="2">Ovomucoid</fullName>
    </recommendedName>
</protein>
<dbReference type="PROSITE" id="PS51465">
    <property type="entry name" value="KAZAL_2"/>
    <property type="match status" value="1"/>
</dbReference>
<keyword evidence="5" id="KW-0677">Repeat</keyword>
<dbReference type="PROSITE" id="PS00282">
    <property type="entry name" value="KAZAL_1"/>
    <property type="match status" value="1"/>
</dbReference>
<evidence type="ECO:0000259" key="9">
    <source>
        <dbReference type="PROSITE" id="PS51465"/>
    </source>
</evidence>
<evidence type="ECO:0000256" key="7">
    <source>
        <dbReference type="ARBA" id="ARBA00023157"/>
    </source>
</evidence>
<keyword evidence="6" id="KW-0722">Serine protease inhibitor</keyword>
<comment type="subcellular location">
    <subcellularLocation>
        <location evidence="1">Secreted</location>
    </subcellularLocation>
</comment>